<proteinExistence type="predicted"/>
<protein>
    <submittedName>
        <fullName evidence="1">Uncharacterized protein</fullName>
    </submittedName>
</protein>
<name>A0A016X2W2_9BILA</name>
<accession>A0A016X2W2</accession>
<comment type="caution">
    <text evidence="1">The sequence shown here is derived from an EMBL/GenBank/DDBJ whole genome shotgun (WGS) entry which is preliminary data.</text>
</comment>
<keyword evidence="2" id="KW-1185">Reference proteome</keyword>
<evidence type="ECO:0000313" key="1">
    <source>
        <dbReference type="EMBL" id="EYC46171.1"/>
    </source>
</evidence>
<dbReference type="Proteomes" id="UP000024635">
    <property type="component" value="Unassembled WGS sequence"/>
</dbReference>
<sequence>MHENSKATHSTISACLGVIPHFRTVPSHEQESTLTLEISNRTTRITKTAGRRAASAALRLASGFDLAGSGARRVAK</sequence>
<dbReference type="EMBL" id="JARK01000005">
    <property type="protein sequence ID" value="EYC46171.1"/>
    <property type="molecule type" value="Genomic_DNA"/>
</dbReference>
<reference evidence="2" key="1">
    <citation type="journal article" date="2015" name="Nat. Genet.">
        <title>The genome and transcriptome of the zoonotic hookworm Ancylostoma ceylanicum identify infection-specific gene families.</title>
        <authorList>
            <person name="Schwarz E.M."/>
            <person name="Hu Y."/>
            <person name="Antoshechkin I."/>
            <person name="Miller M.M."/>
            <person name="Sternberg P.W."/>
            <person name="Aroian R.V."/>
        </authorList>
    </citation>
    <scope>NUCLEOTIDE SEQUENCE</scope>
    <source>
        <strain evidence="2">HY135</strain>
    </source>
</reference>
<organism evidence="1 2">
    <name type="scientific">Ancylostoma ceylanicum</name>
    <dbReference type="NCBI Taxonomy" id="53326"/>
    <lineage>
        <taxon>Eukaryota</taxon>
        <taxon>Metazoa</taxon>
        <taxon>Ecdysozoa</taxon>
        <taxon>Nematoda</taxon>
        <taxon>Chromadorea</taxon>
        <taxon>Rhabditida</taxon>
        <taxon>Rhabditina</taxon>
        <taxon>Rhabditomorpha</taxon>
        <taxon>Strongyloidea</taxon>
        <taxon>Ancylostomatidae</taxon>
        <taxon>Ancylostomatinae</taxon>
        <taxon>Ancylostoma</taxon>
    </lineage>
</organism>
<evidence type="ECO:0000313" key="2">
    <source>
        <dbReference type="Proteomes" id="UP000024635"/>
    </source>
</evidence>
<dbReference type="AlphaFoldDB" id="A0A016X2W2"/>
<gene>
    <name evidence="1" type="primary">Acey_s0405.g866</name>
    <name evidence="1" type="ORF">Y032_0405g866</name>
</gene>